<dbReference type="RefSeq" id="XP_046072089.1">
    <property type="nucleotide sequence ID" value="XM_046216126.1"/>
</dbReference>
<evidence type="ECO:0000313" key="2">
    <source>
        <dbReference type="Proteomes" id="UP001201262"/>
    </source>
</evidence>
<organism evidence="1 2">
    <name type="scientific">Talaromyces proteolyticus</name>
    <dbReference type="NCBI Taxonomy" id="1131652"/>
    <lineage>
        <taxon>Eukaryota</taxon>
        <taxon>Fungi</taxon>
        <taxon>Dikarya</taxon>
        <taxon>Ascomycota</taxon>
        <taxon>Pezizomycotina</taxon>
        <taxon>Eurotiomycetes</taxon>
        <taxon>Eurotiomycetidae</taxon>
        <taxon>Eurotiales</taxon>
        <taxon>Trichocomaceae</taxon>
        <taxon>Talaromyces</taxon>
        <taxon>Talaromyces sect. Bacilispori</taxon>
    </lineage>
</organism>
<gene>
    <name evidence="1" type="ORF">BGW36DRAFT_378615</name>
</gene>
<dbReference type="AlphaFoldDB" id="A0AAD4KPD0"/>
<protein>
    <submittedName>
        <fullName evidence="1">Uncharacterized protein</fullName>
    </submittedName>
</protein>
<proteinExistence type="predicted"/>
<comment type="caution">
    <text evidence="1">The sequence shown here is derived from an EMBL/GenBank/DDBJ whole genome shotgun (WGS) entry which is preliminary data.</text>
</comment>
<sequence>MFSYTDLEVWICCRCLDSNPLSHTRDNCSSCGHPKCDSCRIEILQNPNKNITMDLNFHN</sequence>
<name>A0AAD4KPD0_9EURO</name>
<accession>A0AAD4KPD0</accession>
<dbReference type="EMBL" id="JAJTJA010000006">
    <property type="protein sequence ID" value="KAH8697388.1"/>
    <property type="molecule type" value="Genomic_DNA"/>
</dbReference>
<reference evidence="1" key="1">
    <citation type="submission" date="2021-12" db="EMBL/GenBank/DDBJ databases">
        <title>Convergent genome expansion in fungi linked to evolution of root-endophyte symbiosis.</title>
        <authorList>
            <consortium name="DOE Joint Genome Institute"/>
            <person name="Ke Y.-H."/>
            <person name="Bonito G."/>
            <person name="Liao H.-L."/>
            <person name="Looney B."/>
            <person name="Rojas-Flechas A."/>
            <person name="Nash J."/>
            <person name="Hameed K."/>
            <person name="Schadt C."/>
            <person name="Martin F."/>
            <person name="Crous P.W."/>
            <person name="Miettinen O."/>
            <person name="Magnuson J.K."/>
            <person name="Labbe J."/>
            <person name="Jacobson D."/>
            <person name="Doktycz M.J."/>
            <person name="Veneault-Fourrey C."/>
            <person name="Kuo A."/>
            <person name="Mondo S."/>
            <person name="Calhoun S."/>
            <person name="Riley R."/>
            <person name="Ohm R."/>
            <person name="LaButti K."/>
            <person name="Andreopoulos B."/>
            <person name="Pangilinan J."/>
            <person name="Nolan M."/>
            <person name="Tritt A."/>
            <person name="Clum A."/>
            <person name="Lipzen A."/>
            <person name="Daum C."/>
            <person name="Barry K."/>
            <person name="Grigoriev I.V."/>
            <person name="Vilgalys R."/>
        </authorList>
    </citation>
    <scope>NUCLEOTIDE SEQUENCE</scope>
    <source>
        <strain evidence="1">PMI_201</strain>
    </source>
</reference>
<evidence type="ECO:0000313" key="1">
    <source>
        <dbReference type="EMBL" id="KAH8697388.1"/>
    </source>
</evidence>
<dbReference type="InterPro" id="IPR011011">
    <property type="entry name" value="Znf_FYVE_PHD"/>
</dbReference>
<dbReference type="Proteomes" id="UP001201262">
    <property type="component" value="Unassembled WGS sequence"/>
</dbReference>
<dbReference type="SUPFAM" id="SSF57903">
    <property type="entry name" value="FYVE/PHD zinc finger"/>
    <property type="match status" value="1"/>
</dbReference>
<dbReference type="GeneID" id="70246413"/>
<keyword evidence="2" id="KW-1185">Reference proteome</keyword>